<dbReference type="OrthoDB" id="6358587at2759"/>
<sequence length="213" mass="24256">MVKQGLKYILKLCFYLVILDKGLCEIMDEEKVLHRDKRFLLVYPFGGTFKIVISVGLPVMLGIKQSMAIGWNLQWQYPCATNITQLEQSYPPVVGRHSREKRDNRPSDRLLAYRGFENILDRHGINGQECLLRSICENAVQSTFHEANGLYGKLIHIALTPDYGDGEIEPDLDAVYTDAQRAGEYGVDCRTLYPDCHYEGNRGLLDVISILDK</sequence>
<name>A0A9P0AZ54_BRAAE</name>
<protein>
    <submittedName>
        <fullName evidence="2">Uncharacterized protein</fullName>
    </submittedName>
</protein>
<keyword evidence="1" id="KW-1133">Transmembrane helix</keyword>
<evidence type="ECO:0000256" key="1">
    <source>
        <dbReference type="SAM" id="Phobius"/>
    </source>
</evidence>
<dbReference type="SMART" id="SM00718">
    <property type="entry name" value="DM4_12"/>
    <property type="match status" value="1"/>
</dbReference>
<accession>A0A9P0AZ54</accession>
<organism evidence="2 3">
    <name type="scientific">Brassicogethes aeneus</name>
    <name type="common">Rape pollen beetle</name>
    <name type="synonym">Meligethes aeneus</name>
    <dbReference type="NCBI Taxonomy" id="1431903"/>
    <lineage>
        <taxon>Eukaryota</taxon>
        <taxon>Metazoa</taxon>
        <taxon>Ecdysozoa</taxon>
        <taxon>Arthropoda</taxon>
        <taxon>Hexapoda</taxon>
        <taxon>Insecta</taxon>
        <taxon>Pterygota</taxon>
        <taxon>Neoptera</taxon>
        <taxon>Endopterygota</taxon>
        <taxon>Coleoptera</taxon>
        <taxon>Polyphaga</taxon>
        <taxon>Cucujiformia</taxon>
        <taxon>Nitidulidae</taxon>
        <taxon>Meligethinae</taxon>
        <taxon>Brassicogethes</taxon>
    </lineage>
</organism>
<dbReference type="InterPro" id="IPR006631">
    <property type="entry name" value="DM4_12"/>
</dbReference>
<keyword evidence="3" id="KW-1185">Reference proteome</keyword>
<proteinExistence type="predicted"/>
<dbReference type="Pfam" id="PF07841">
    <property type="entry name" value="DM4_12"/>
    <property type="match status" value="1"/>
</dbReference>
<dbReference type="EMBL" id="OV121134">
    <property type="protein sequence ID" value="CAH0553692.1"/>
    <property type="molecule type" value="Genomic_DNA"/>
</dbReference>
<evidence type="ECO:0000313" key="2">
    <source>
        <dbReference type="EMBL" id="CAH0553692.1"/>
    </source>
</evidence>
<dbReference type="Proteomes" id="UP001154078">
    <property type="component" value="Chromosome 3"/>
</dbReference>
<reference evidence="2" key="1">
    <citation type="submission" date="2021-12" db="EMBL/GenBank/DDBJ databases">
        <authorList>
            <person name="King R."/>
        </authorList>
    </citation>
    <scope>NUCLEOTIDE SEQUENCE</scope>
</reference>
<gene>
    <name evidence="2" type="ORF">MELIAE_LOCUS5618</name>
</gene>
<dbReference type="AlphaFoldDB" id="A0A9P0AZ54"/>
<evidence type="ECO:0000313" key="3">
    <source>
        <dbReference type="Proteomes" id="UP001154078"/>
    </source>
</evidence>
<keyword evidence="1" id="KW-0472">Membrane</keyword>
<feature type="transmembrane region" description="Helical" evidence="1">
    <location>
        <begin position="40"/>
        <end position="63"/>
    </location>
</feature>
<keyword evidence="1" id="KW-0812">Transmembrane</keyword>
<dbReference type="PANTHER" id="PTHR21398">
    <property type="entry name" value="AGAP007094-PA"/>
    <property type="match status" value="1"/>
</dbReference>
<dbReference type="PANTHER" id="PTHR21398:SF11">
    <property type="entry name" value="HDC15381-RELATED"/>
    <property type="match status" value="1"/>
</dbReference>